<dbReference type="KEGG" id="mfre:EXE63_01525"/>
<feature type="transmembrane region" description="Helical" evidence="1">
    <location>
        <begin position="300"/>
        <end position="321"/>
    </location>
</feature>
<dbReference type="AlphaFoldDB" id="A0A6H0S076"/>
<geneLocation type="plasmid" evidence="2 3">
    <name>unnamed1</name>
</geneLocation>
<gene>
    <name evidence="2" type="ORF">EXE63_01525</name>
</gene>
<sequence length="456" mass="48949">MLETAETLLAHGVGGSTDLPVPLPYALIGAAWALAATFAVVAVAWRTPRFDAGKPGRELPAWVTAAVDSPVTRWAAATAAFGFTVWVVVAAIWGPQDSDNALPGVFYVLLWVGLVAVSVVLGPFWRVISPARTLWRLWHIGRTDKAAAHGPVQYRPSWGYWPGVVGLFAFVWLELASADPGSLTAIKIWLLVYAVAMVIGAALFGSTWFARADPFEVYSVTVSRLAPFRRNRATGRIVVGNPLDHLPTMPVRPGTVAVMAVLLGSTAFDSFGQSATFNVFLDRYADSAVPFVGPEAGATVLRTLGLLLFILVVGVTFSAAARATGGVGREQRRELPGQLAHSLIPIVVGYIFAHYLSYLIERGQETIVRLADPFGHGWQLLGLDPGDVQYVLSMNPTLLWTIKVACVVIGHMLAVIAAHDKALRVIPVGHQLTGQLAMMLTMVGYTFAGLFLLFGA</sequence>
<keyword evidence="3" id="KW-1185">Reference proteome</keyword>
<dbReference type="Proteomes" id="UP000501849">
    <property type="component" value="Plasmid unnamed1"/>
</dbReference>
<feature type="transmembrane region" description="Helical" evidence="1">
    <location>
        <begin position="25"/>
        <end position="45"/>
    </location>
</feature>
<feature type="transmembrane region" description="Helical" evidence="1">
    <location>
        <begin position="158"/>
        <end position="176"/>
    </location>
</feature>
<keyword evidence="1" id="KW-1133">Transmembrane helix</keyword>
<protein>
    <recommendedName>
        <fullName evidence="4">Fenitrothion hydrolase</fullName>
    </recommendedName>
</protein>
<feature type="transmembrane region" description="Helical" evidence="1">
    <location>
        <begin position="74"/>
        <end position="93"/>
    </location>
</feature>
<organism evidence="2 3">
    <name type="scientific">Mycolicibacterium frederiksbergense</name>
    <dbReference type="NCBI Taxonomy" id="117567"/>
    <lineage>
        <taxon>Bacteria</taxon>
        <taxon>Bacillati</taxon>
        <taxon>Actinomycetota</taxon>
        <taxon>Actinomycetes</taxon>
        <taxon>Mycobacteriales</taxon>
        <taxon>Mycobacteriaceae</taxon>
        <taxon>Mycolicibacterium</taxon>
    </lineage>
</organism>
<feature type="transmembrane region" description="Helical" evidence="1">
    <location>
        <begin position="436"/>
        <end position="454"/>
    </location>
</feature>
<evidence type="ECO:0000313" key="3">
    <source>
        <dbReference type="Proteomes" id="UP000501849"/>
    </source>
</evidence>
<feature type="transmembrane region" description="Helical" evidence="1">
    <location>
        <begin position="342"/>
        <end position="360"/>
    </location>
</feature>
<evidence type="ECO:0008006" key="4">
    <source>
        <dbReference type="Google" id="ProtNLM"/>
    </source>
</evidence>
<evidence type="ECO:0000313" key="2">
    <source>
        <dbReference type="EMBL" id="QIV79725.1"/>
    </source>
</evidence>
<feature type="transmembrane region" description="Helical" evidence="1">
    <location>
        <begin position="105"/>
        <end position="128"/>
    </location>
</feature>
<dbReference type="EMBL" id="CP038797">
    <property type="protein sequence ID" value="QIV79725.1"/>
    <property type="molecule type" value="Genomic_DNA"/>
</dbReference>
<reference evidence="2 3" key="1">
    <citation type="submission" date="2019-04" db="EMBL/GenBank/DDBJ databases">
        <title>Draft, Whole-Genome Sequence of the Anthracene-degrading Mycobacterium frederiksbergense LB501T, Isolated from a Polycyclic Aromatic Hydrocarbon (PAH)-Contaminated Soil.</title>
        <authorList>
            <person name="Augelletti F."/>
        </authorList>
    </citation>
    <scope>NUCLEOTIDE SEQUENCE [LARGE SCALE GENOMIC DNA]</scope>
    <source>
        <strain evidence="2 3">LB 501T</strain>
        <plasmid evidence="2 3">unnamed1</plasmid>
    </source>
</reference>
<dbReference type="RefSeq" id="WP_168140505.1">
    <property type="nucleotide sequence ID" value="NZ_CP038797.1"/>
</dbReference>
<keyword evidence="1" id="KW-0472">Membrane</keyword>
<feature type="transmembrane region" description="Helical" evidence="1">
    <location>
        <begin position="397"/>
        <end position="416"/>
    </location>
</feature>
<feature type="transmembrane region" description="Helical" evidence="1">
    <location>
        <begin position="188"/>
        <end position="210"/>
    </location>
</feature>
<proteinExistence type="predicted"/>
<keyword evidence="2" id="KW-0614">Plasmid</keyword>
<accession>A0A6H0S076</accession>
<evidence type="ECO:0000256" key="1">
    <source>
        <dbReference type="SAM" id="Phobius"/>
    </source>
</evidence>
<keyword evidence="1" id="KW-0812">Transmembrane</keyword>
<name>A0A6H0S076_9MYCO</name>